<evidence type="ECO:0000256" key="1">
    <source>
        <dbReference type="SAM" id="MobiDB-lite"/>
    </source>
</evidence>
<dbReference type="InParanoid" id="A0A194X983"/>
<dbReference type="Proteomes" id="UP000070700">
    <property type="component" value="Unassembled WGS sequence"/>
</dbReference>
<protein>
    <submittedName>
        <fullName evidence="2">Uncharacterized protein</fullName>
    </submittedName>
</protein>
<dbReference type="EMBL" id="KQ947416">
    <property type="protein sequence ID" value="KUJ16342.1"/>
    <property type="molecule type" value="Genomic_DNA"/>
</dbReference>
<dbReference type="KEGG" id="psco:LY89DRAFT_782612"/>
<proteinExistence type="predicted"/>
<feature type="region of interest" description="Disordered" evidence="1">
    <location>
        <begin position="467"/>
        <end position="487"/>
    </location>
</feature>
<feature type="region of interest" description="Disordered" evidence="1">
    <location>
        <begin position="375"/>
        <end position="399"/>
    </location>
</feature>
<name>A0A194X983_MOLSC</name>
<evidence type="ECO:0000313" key="3">
    <source>
        <dbReference type="Proteomes" id="UP000070700"/>
    </source>
</evidence>
<feature type="compositionally biased region" description="Pro residues" evidence="1">
    <location>
        <begin position="375"/>
        <end position="385"/>
    </location>
</feature>
<dbReference type="GeneID" id="28832322"/>
<dbReference type="AlphaFoldDB" id="A0A194X983"/>
<keyword evidence="3" id="KW-1185">Reference proteome</keyword>
<dbReference type="OrthoDB" id="3642840at2759"/>
<sequence length="487" mass="55868">MNWATIAPETRLFKGKNLFRWEDSPGLEHHCGVCATPLHNSRAKTSCIGKHVEPCYRFHQQLHFVGKSHECFGCNSSDELHHGRHKEILRLVRQIAALDEASSLLTPSRSLFGKGRRTSDNSLSVTDTSSESQPSEEAKMTRRERKKAKKASNNSVKDKHNMEVFPQEELDFISEAIHLTVHESKGAWEGTYVYDHTKPEEEAVPEEENQDETDLESIASSINDLAVKSPGEMTPRQRKTQKKFNSAINHSSFNGGSRKYGTPKTDHFDRVDPDIFSRLGIEIANPANNSKERKDLTTKLVEAVKEDINIIKREDEDTVMREEGFWRWAGRNAYYYISETRKDFDWATGQKRGPPKFDFPEEDVLIEEGVIVERPLPPLPEPEPISQPEKAPDDEEFTLVTSKKPTVVKTKKEIKYMQTRSAKKALKRPLPPLPSFQQDFEPIEEEQGEDFQEMIRRHEQRVAGEGILGRWIQPRPPYIPPRTRGMK</sequence>
<organism evidence="2 3">
    <name type="scientific">Mollisia scopiformis</name>
    <name type="common">Conifer needle endophyte fungus</name>
    <name type="synonym">Phialocephala scopiformis</name>
    <dbReference type="NCBI Taxonomy" id="149040"/>
    <lineage>
        <taxon>Eukaryota</taxon>
        <taxon>Fungi</taxon>
        <taxon>Dikarya</taxon>
        <taxon>Ascomycota</taxon>
        <taxon>Pezizomycotina</taxon>
        <taxon>Leotiomycetes</taxon>
        <taxon>Helotiales</taxon>
        <taxon>Mollisiaceae</taxon>
        <taxon>Mollisia</taxon>
    </lineage>
</organism>
<reference evidence="2 3" key="1">
    <citation type="submission" date="2015-10" db="EMBL/GenBank/DDBJ databases">
        <title>Full genome of DAOMC 229536 Phialocephala scopiformis, a fungal endophyte of spruce producing the potent anti-insectan compound rugulosin.</title>
        <authorList>
            <consortium name="DOE Joint Genome Institute"/>
            <person name="Walker A.K."/>
            <person name="Frasz S.L."/>
            <person name="Seifert K.A."/>
            <person name="Miller J.D."/>
            <person name="Mondo S.J."/>
            <person name="Labutti K."/>
            <person name="Lipzen A."/>
            <person name="Dockter R."/>
            <person name="Kennedy M."/>
            <person name="Grigoriev I.V."/>
            <person name="Spatafora J.W."/>
        </authorList>
    </citation>
    <scope>NUCLEOTIDE SEQUENCE [LARGE SCALE GENOMIC DNA]</scope>
    <source>
        <strain evidence="2 3">CBS 120377</strain>
    </source>
</reference>
<accession>A0A194X983</accession>
<feature type="compositionally biased region" description="Polar residues" evidence="1">
    <location>
        <begin position="120"/>
        <end position="135"/>
    </location>
</feature>
<dbReference type="RefSeq" id="XP_018070697.1">
    <property type="nucleotide sequence ID" value="XM_018222596.1"/>
</dbReference>
<gene>
    <name evidence="2" type="ORF">LY89DRAFT_782612</name>
</gene>
<feature type="region of interest" description="Disordered" evidence="1">
    <location>
        <begin position="109"/>
        <end position="161"/>
    </location>
</feature>
<evidence type="ECO:0000313" key="2">
    <source>
        <dbReference type="EMBL" id="KUJ16342.1"/>
    </source>
</evidence>